<evidence type="ECO:0000313" key="7">
    <source>
        <dbReference type="Proteomes" id="UP000442109"/>
    </source>
</evidence>
<dbReference type="InterPro" id="IPR036388">
    <property type="entry name" value="WH-like_DNA-bd_sf"/>
</dbReference>
<dbReference type="PANTHER" id="PTHR30537">
    <property type="entry name" value="HTH-TYPE TRANSCRIPTIONAL REGULATOR"/>
    <property type="match status" value="1"/>
</dbReference>
<dbReference type="Pfam" id="PF00126">
    <property type="entry name" value="HTH_1"/>
    <property type="match status" value="1"/>
</dbReference>
<dbReference type="PROSITE" id="PS50931">
    <property type="entry name" value="HTH_LYSR"/>
    <property type="match status" value="1"/>
</dbReference>
<dbReference type="OrthoDB" id="8885940at2"/>
<dbReference type="InterPro" id="IPR058163">
    <property type="entry name" value="LysR-type_TF_proteobact-type"/>
</dbReference>
<dbReference type="InterPro" id="IPR036390">
    <property type="entry name" value="WH_DNA-bd_sf"/>
</dbReference>
<comment type="caution">
    <text evidence="6">The sequence shown here is derived from an EMBL/GenBank/DDBJ whole genome shotgun (WGS) entry which is preliminary data.</text>
</comment>
<dbReference type="EMBL" id="WFKQ01000005">
    <property type="protein sequence ID" value="MUG32600.1"/>
    <property type="molecule type" value="Genomic_DNA"/>
</dbReference>
<evidence type="ECO:0000256" key="1">
    <source>
        <dbReference type="ARBA" id="ARBA00009437"/>
    </source>
</evidence>
<proteinExistence type="inferred from homology"/>
<dbReference type="SUPFAM" id="SSF53850">
    <property type="entry name" value="Periplasmic binding protein-like II"/>
    <property type="match status" value="1"/>
</dbReference>
<name>A0A844M1Q0_9GAMM</name>
<evidence type="ECO:0000256" key="2">
    <source>
        <dbReference type="ARBA" id="ARBA00023015"/>
    </source>
</evidence>
<dbReference type="GO" id="GO:0003700">
    <property type="term" value="F:DNA-binding transcription factor activity"/>
    <property type="evidence" value="ECO:0007669"/>
    <property type="project" value="InterPro"/>
</dbReference>
<accession>A0A844M1Q0</accession>
<evidence type="ECO:0000256" key="4">
    <source>
        <dbReference type="ARBA" id="ARBA00023163"/>
    </source>
</evidence>
<keyword evidence="4" id="KW-0804">Transcription</keyword>
<dbReference type="PANTHER" id="PTHR30537:SF5">
    <property type="entry name" value="HTH-TYPE TRANSCRIPTIONAL ACTIVATOR TTDR-RELATED"/>
    <property type="match status" value="1"/>
</dbReference>
<evidence type="ECO:0000256" key="3">
    <source>
        <dbReference type="ARBA" id="ARBA00023125"/>
    </source>
</evidence>
<dbReference type="RefSeq" id="WP_011961509.1">
    <property type="nucleotide sequence ID" value="NZ_WFKQ01000005.1"/>
</dbReference>
<dbReference type="Gene3D" id="1.10.10.10">
    <property type="entry name" value="Winged helix-like DNA-binding domain superfamily/Winged helix DNA-binding domain"/>
    <property type="match status" value="1"/>
</dbReference>
<dbReference type="InterPro" id="IPR000847">
    <property type="entry name" value="LysR_HTH_N"/>
</dbReference>
<reference evidence="6 7" key="1">
    <citation type="journal article" date="2019" name="PLoS ONE">
        <title>Pup mortality in New Zealand sea lions (Phocarctos hookeri) at Enderby Island, Auckland Islands, 2013-18.</title>
        <authorList>
            <person name="Michael S.A."/>
            <person name="Hayman D.T.S."/>
            <person name="Gray R."/>
            <person name="Zhang J."/>
            <person name="Rogers L."/>
            <person name="Roe W.D."/>
        </authorList>
    </citation>
    <scope>NUCLEOTIDE SEQUENCE [LARGE SCALE GENOMIC DNA]</scope>
    <source>
        <strain evidence="6 7">SM868</strain>
    </source>
</reference>
<dbReference type="FunFam" id="3.40.190.290:FF:000001">
    <property type="entry name" value="Transcriptional regulator, LysR family"/>
    <property type="match status" value="1"/>
</dbReference>
<dbReference type="SUPFAM" id="SSF46785">
    <property type="entry name" value="Winged helix' DNA-binding domain"/>
    <property type="match status" value="1"/>
</dbReference>
<dbReference type="AlphaFoldDB" id="A0A844M1Q0"/>
<dbReference type="FunFam" id="1.10.10.10:FF:000001">
    <property type="entry name" value="LysR family transcriptional regulator"/>
    <property type="match status" value="1"/>
</dbReference>
<organism evidence="6 7">
    <name type="scientific">Psychrobacter sanguinis</name>
    <dbReference type="NCBI Taxonomy" id="861445"/>
    <lineage>
        <taxon>Bacteria</taxon>
        <taxon>Pseudomonadati</taxon>
        <taxon>Pseudomonadota</taxon>
        <taxon>Gammaproteobacteria</taxon>
        <taxon>Moraxellales</taxon>
        <taxon>Moraxellaceae</taxon>
        <taxon>Psychrobacter</taxon>
    </lineage>
</organism>
<keyword evidence="7" id="KW-1185">Reference proteome</keyword>
<dbReference type="Gene3D" id="3.40.190.290">
    <property type="match status" value="1"/>
</dbReference>
<dbReference type="Proteomes" id="UP000442109">
    <property type="component" value="Unassembled WGS sequence"/>
</dbReference>
<dbReference type="InterPro" id="IPR005119">
    <property type="entry name" value="LysR_subst-bd"/>
</dbReference>
<evidence type="ECO:0000259" key="5">
    <source>
        <dbReference type="PROSITE" id="PS50931"/>
    </source>
</evidence>
<protein>
    <submittedName>
        <fullName evidence="6">LysR family transcriptional regulator</fullName>
    </submittedName>
</protein>
<keyword evidence="2" id="KW-0805">Transcription regulation</keyword>
<keyword evidence="3" id="KW-0238">DNA-binding</keyword>
<comment type="similarity">
    <text evidence="1">Belongs to the LysR transcriptional regulatory family.</text>
</comment>
<feature type="domain" description="HTH lysR-type" evidence="5">
    <location>
        <begin position="1"/>
        <end position="59"/>
    </location>
</feature>
<dbReference type="GO" id="GO:0003677">
    <property type="term" value="F:DNA binding"/>
    <property type="evidence" value="ECO:0007669"/>
    <property type="project" value="UniProtKB-KW"/>
</dbReference>
<dbReference type="CDD" id="cd08422">
    <property type="entry name" value="PBP2_CrgA_like"/>
    <property type="match status" value="1"/>
</dbReference>
<gene>
    <name evidence="6" type="ORF">GB996_07290</name>
</gene>
<evidence type="ECO:0000313" key="6">
    <source>
        <dbReference type="EMBL" id="MUG32600.1"/>
    </source>
</evidence>
<sequence>MGQLEDMALFVRIVESGSITKASEQLDIAKSAVSRRLKELETSLNTQLISRTTRRSTVTEAGQKYYQQACSILSEIEVLNEQISGVASQIEGTMRMTAPLSFGLMHLNDIIHNYAQQHPQLNFELDFSDRHIDLVEEGYEMAIRIGELKDSSYQAKRLTVIRRVLCASPDYIARAGMPQTIADLKQHAFLQYGLQSKQGEIDLIDASGQHHKIETQSRIKANNGNFLLDMAIKGYGIAYMPTFIAYQSLAEGKLIPVMADFELPTLNAYAVYPENRFLSKRCRLLIDYIIETIGDDPYWDKYIT</sequence>
<dbReference type="Pfam" id="PF03466">
    <property type="entry name" value="LysR_substrate"/>
    <property type="match status" value="1"/>
</dbReference>